<evidence type="ECO:0000256" key="1">
    <source>
        <dbReference type="ARBA" id="ARBA00022618"/>
    </source>
</evidence>
<comment type="subcellular location">
    <subcellularLocation>
        <location evidence="5">Cytoplasm</location>
    </subcellularLocation>
    <text evidence="5">Localizes to the division site, in a FtsZ-dependent manner.</text>
</comment>
<dbReference type="RefSeq" id="WP_004620244.1">
    <property type="nucleotide sequence ID" value="NZ_ACXX02000009.1"/>
</dbReference>
<keyword evidence="1 5" id="KW-0132">Cell division</keyword>
<evidence type="ECO:0000313" key="6">
    <source>
        <dbReference type="EMBL" id="EGD47183.1"/>
    </source>
</evidence>
<evidence type="ECO:0000256" key="3">
    <source>
        <dbReference type="ARBA" id="ARBA00023306"/>
    </source>
</evidence>
<sequence>MSKLLNKVFNFVGWEAVDEDEDEFAEQELSAKEEVKEEPIQTHFLNGAKKQQSGKVVNIHTGNQFKMIVAQPNTFDDAQDICDHLKSKKPVVINLEGIEKQDAQRIIDFLSGSVYALDGSIQKVSCDIFVIAPNNVDVSGDLKDELRNKTVFPWAK</sequence>
<dbReference type="Proteomes" id="UP000003860">
    <property type="component" value="Unassembled WGS sequence"/>
</dbReference>
<dbReference type="InterPro" id="IPR007561">
    <property type="entry name" value="Cell_div_SepF/SepF-rel"/>
</dbReference>
<dbReference type="GO" id="GO:0005737">
    <property type="term" value="C:cytoplasm"/>
    <property type="evidence" value="ECO:0007669"/>
    <property type="project" value="UniProtKB-SubCell"/>
</dbReference>
<name>F1TEL7_9FIRM</name>
<keyword evidence="5" id="KW-0963">Cytoplasm</keyword>
<dbReference type="Gene3D" id="3.30.110.150">
    <property type="entry name" value="SepF-like protein"/>
    <property type="match status" value="1"/>
</dbReference>
<dbReference type="OrthoDB" id="9815206at2"/>
<evidence type="ECO:0000256" key="5">
    <source>
        <dbReference type="HAMAP-Rule" id="MF_01197"/>
    </source>
</evidence>
<comment type="subunit">
    <text evidence="5">Homodimer. Interacts with FtsZ.</text>
</comment>
<dbReference type="EMBL" id="ACXX02000009">
    <property type="protein sequence ID" value="EGD47183.1"/>
    <property type="molecule type" value="Genomic_DNA"/>
</dbReference>
<keyword evidence="2 5" id="KW-0717">Septation</keyword>
<organism evidence="6 7">
    <name type="scientific">Ruminiclostridium papyrosolvens DSM 2782</name>
    <dbReference type="NCBI Taxonomy" id="588581"/>
    <lineage>
        <taxon>Bacteria</taxon>
        <taxon>Bacillati</taxon>
        <taxon>Bacillota</taxon>
        <taxon>Clostridia</taxon>
        <taxon>Eubacteriales</taxon>
        <taxon>Oscillospiraceae</taxon>
        <taxon>Ruminiclostridium</taxon>
    </lineage>
</organism>
<dbReference type="AlphaFoldDB" id="F1TEL7"/>
<proteinExistence type="inferred from homology"/>
<dbReference type="PANTHER" id="PTHR35798">
    <property type="entry name" value="CELL DIVISION PROTEIN SEPF"/>
    <property type="match status" value="1"/>
</dbReference>
<comment type="caution">
    <text evidence="6">The sequence shown here is derived from an EMBL/GenBank/DDBJ whole genome shotgun (WGS) entry which is preliminary data.</text>
</comment>
<protein>
    <recommendedName>
        <fullName evidence="5">Cell division protein SepF</fullName>
    </recommendedName>
</protein>
<dbReference type="eggNOG" id="COG1799">
    <property type="taxonomic scope" value="Bacteria"/>
</dbReference>
<keyword evidence="3 5" id="KW-0131">Cell cycle</keyword>
<evidence type="ECO:0000313" key="7">
    <source>
        <dbReference type="Proteomes" id="UP000003860"/>
    </source>
</evidence>
<dbReference type="HAMAP" id="MF_01197">
    <property type="entry name" value="SepF"/>
    <property type="match status" value="1"/>
</dbReference>
<comment type="function">
    <text evidence="4 5">Cell division protein that is part of the divisome complex and is recruited early to the Z-ring. Probably stimulates Z-ring formation, perhaps through the cross-linking of FtsZ protofilaments. Its function overlaps with FtsA.</text>
</comment>
<dbReference type="PANTHER" id="PTHR35798:SF1">
    <property type="entry name" value="CELL DIVISION PROTEIN SEPF"/>
    <property type="match status" value="1"/>
</dbReference>
<dbReference type="GO" id="GO:0000917">
    <property type="term" value="P:division septum assembly"/>
    <property type="evidence" value="ECO:0007669"/>
    <property type="project" value="UniProtKB-KW"/>
</dbReference>
<gene>
    <name evidence="5" type="primary">sepF</name>
    <name evidence="6" type="ORF">Cpap_1576</name>
</gene>
<dbReference type="InterPro" id="IPR023052">
    <property type="entry name" value="Cell_div_SepF"/>
</dbReference>
<reference evidence="6" key="2">
    <citation type="submission" date="2011-01" db="EMBL/GenBank/DDBJ databases">
        <title>The Non-contiguous Finished genome of Clostridium papyrosolvens.</title>
        <authorList>
            <person name="Lucas S."/>
            <person name="Copeland A."/>
            <person name="Lapidus A."/>
            <person name="Cheng J.-F."/>
            <person name="Goodwin L."/>
            <person name="Pitluck S."/>
            <person name="Misra M."/>
            <person name="Chertkov O."/>
            <person name="Detter J.C."/>
            <person name="Han C."/>
            <person name="Tapia R."/>
            <person name="Land M."/>
            <person name="Hauser L."/>
            <person name="Kyrpides N."/>
            <person name="Ivanova N."/>
            <person name="Pagani I."/>
            <person name="Mouttaki H."/>
            <person name="He Z."/>
            <person name="Zhou J."/>
            <person name="Hemme C.L."/>
            <person name="Woyke T."/>
        </authorList>
    </citation>
    <scope>NUCLEOTIDE SEQUENCE [LARGE SCALE GENOMIC DNA]</scope>
    <source>
        <strain evidence="6">DSM 2782</strain>
    </source>
</reference>
<keyword evidence="7" id="KW-1185">Reference proteome</keyword>
<dbReference type="GO" id="GO:0043093">
    <property type="term" value="P:FtsZ-dependent cytokinesis"/>
    <property type="evidence" value="ECO:0007669"/>
    <property type="project" value="UniProtKB-UniRule"/>
</dbReference>
<dbReference type="Pfam" id="PF04472">
    <property type="entry name" value="SepF"/>
    <property type="match status" value="1"/>
</dbReference>
<evidence type="ECO:0000256" key="4">
    <source>
        <dbReference type="ARBA" id="ARBA00044936"/>
    </source>
</evidence>
<comment type="similarity">
    <text evidence="5">Belongs to the SepF family.</text>
</comment>
<evidence type="ECO:0000256" key="2">
    <source>
        <dbReference type="ARBA" id="ARBA00023210"/>
    </source>
</evidence>
<reference evidence="6" key="1">
    <citation type="submission" date="2009-07" db="EMBL/GenBank/DDBJ databases">
        <authorList>
            <consortium name="US DOE Joint Genome Institute (JGI-PGF)"/>
            <person name="Lucas S."/>
            <person name="Copeland A."/>
            <person name="Lapidus A."/>
            <person name="Glavina del Rio T."/>
            <person name="Tice H."/>
            <person name="Bruce D."/>
            <person name="Goodwin L."/>
            <person name="Pitluck S."/>
            <person name="Larimer F."/>
            <person name="Land M.L."/>
            <person name="Mouttaki H."/>
            <person name="He Z."/>
            <person name="Zhou J."/>
            <person name="Hemme C.L."/>
        </authorList>
    </citation>
    <scope>NUCLEOTIDE SEQUENCE [LARGE SCALE GENOMIC DNA]</scope>
    <source>
        <strain evidence="6">DSM 2782</strain>
    </source>
</reference>
<accession>F1TEL7</accession>
<dbReference type="InterPro" id="IPR038594">
    <property type="entry name" value="SepF-like_sf"/>
</dbReference>
<dbReference type="STRING" id="588581.Cpap_1576"/>